<dbReference type="AlphaFoldDB" id="A0A7X6M9S1"/>
<comment type="caution">
    <text evidence="1">The sequence shown here is derived from an EMBL/GenBank/DDBJ whole genome shotgun (WGS) entry which is preliminary data.</text>
</comment>
<dbReference type="InterPro" id="IPR027417">
    <property type="entry name" value="P-loop_NTPase"/>
</dbReference>
<proteinExistence type="predicted"/>
<evidence type="ECO:0000313" key="1">
    <source>
        <dbReference type="EMBL" id="NKY96604.1"/>
    </source>
</evidence>
<keyword evidence="1" id="KW-0808">Transferase</keyword>
<gene>
    <name evidence="1" type="ORF">HGB44_02795</name>
</gene>
<reference evidence="1 2" key="1">
    <citation type="submission" date="2020-04" db="EMBL/GenBank/DDBJ databases">
        <title>MicrobeNet Type strains.</title>
        <authorList>
            <person name="Nicholson A.C."/>
        </authorList>
    </citation>
    <scope>NUCLEOTIDE SEQUENCE [LARGE SCALE GENOMIC DNA]</scope>
    <source>
        <strain evidence="1 2">ATCC 23612</strain>
    </source>
</reference>
<protein>
    <submittedName>
        <fullName evidence="1">Kinase</fullName>
    </submittedName>
</protein>
<organism evidence="1 2">
    <name type="scientific">Nocardiopsis alborubida</name>
    <dbReference type="NCBI Taxonomy" id="146802"/>
    <lineage>
        <taxon>Bacteria</taxon>
        <taxon>Bacillati</taxon>
        <taxon>Actinomycetota</taxon>
        <taxon>Actinomycetes</taxon>
        <taxon>Streptosporangiales</taxon>
        <taxon>Nocardiopsidaceae</taxon>
        <taxon>Nocardiopsis</taxon>
    </lineage>
</organism>
<dbReference type="Gene3D" id="3.40.50.300">
    <property type="entry name" value="P-loop containing nucleotide triphosphate hydrolases"/>
    <property type="match status" value="1"/>
</dbReference>
<dbReference type="RefSeq" id="WP_061080788.1">
    <property type="nucleotide sequence ID" value="NZ_JAAXPG010000002.1"/>
</dbReference>
<dbReference type="SUPFAM" id="SSF52540">
    <property type="entry name" value="P-loop containing nucleoside triphosphate hydrolases"/>
    <property type="match status" value="1"/>
</dbReference>
<dbReference type="Pfam" id="PF13671">
    <property type="entry name" value="AAA_33"/>
    <property type="match status" value="1"/>
</dbReference>
<sequence>MTSLERPDQVPSGSPSAPRLVVLRGNSASGKSTVAQTLRAAYGRGLAIIPQDVVRRDILRERDRPGAVNVELINLMARHSLSYGFHVVLEGIFYVAHYGDMLTRLIRDHPGVAHCYYFDIPFQTTLERHATKPVAKVVGEAELRQWWRPRDLLPGGVEEIVDEHSSLDQTVARILKDSGLAPRENRV</sequence>
<dbReference type="Proteomes" id="UP000553209">
    <property type="component" value="Unassembled WGS sequence"/>
</dbReference>
<accession>A0A7X6M9S1</accession>
<name>A0A7X6M9S1_9ACTN</name>
<keyword evidence="1" id="KW-0418">Kinase</keyword>
<dbReference type="GO" id="GO:0016301">
    <property type="term" value="F:kinase activity"/>
    <property type="evidence" value="ECO:0007669"/>
    <property type="project" value="UniProtKB-KW"/>
</dbReference>
<dbReference type="EMBL" id="JAAXPG010000002">
    <property type="protein sequence ID" value="NKY96604.1"/>
    <property type="molecule type" value="Genomic_DNA"/>
</dbReference>
<evidence type="ECO:0000313" key="2">
    <source>
        <dbReference type="Proteomes" id="UP000553209"/>
    </source>
</evidence>
<keyword evidence="2" id="KW-1185">Reference proteome</keyword>